<sequence length="199" mass="21842">MSSIPVRASSFAPPKVQKNALGSRTDIAWEHGVSVDGGTRKIKCSYCSKEVIGAVYRLKHHLACTQINVEDADEIVTGKRSVEDDGNATPAKLFKKKGMSTQSTINSIFKKNLREEACLEIASFFYKDVIVFNVSLDDDILDFTIENGDLEVGNQNDGENGIGNQDDLEVHNLEDEDYGEDEDDLDVGLAQDALNALLN</sequence>
<keyword evidence="1" id="KW-0479">Metal-binding</keyword>
<gene>
    <name evidence="6" type="ORF">KIW84_015670</name>
</gene>
<dbReference type="GO" id="GO:0008270">
    <property type="term" value="F:zinc ion binding"/>
    <property type="evidence" value="ECO:0007669"/>
    <property type="project" value="UniProtKB-KW"/>
</dbReference>
<evidence type="ECO:0000256" key="1">
    <source>
        <dbReference type="ARBA" id="ARBA00022723"/>
    </source>
</evidence>
<accession>A0A9D5BR98</accession>
<keyword evidence="3" id="KW-0862">Zinc</keyword>
<dbReference type="EMBL" id="JAMSHJ010000001">
    <property type="protein sequence ID" value="KAI5448329.1"/>
    <property type="molecule type" value="Genomic_DNA"/>
</dbReference>
<proteinExistence type="predicted"/>
<dbReference type="Proteomes" id="UP001058974">
    <property type="component" value="Chromosome 1"/>
</dbReference>
<reference evidence="6 7" key="1">
    <citation type="journal article" date="2022" name="Nat. Genet.">
        <title>Improved pea reference genome and pan-genome highlight genomic features and evolutionary characteristics.</title>
        <authorList>
            <person name="Yang T."/>
            <person name="Liu R."/>
            <person name="Luo Y."/>
            <person name="Hu S."/>
            <person name="Wang D."/>
            <person name="Wang C."/>
            <person name="Pandey M.K."/>
            <person name="Ge S."/>
            <person name="Xu Q."/>
            <person name="Li N."/>
            <person name="Li G."/>
            <person name="Huang Y."/>
            <person name="Saxena R.K."/>
            <person name="Ji Y."/>
            <person name="Li M."/>
            <person name="Yan X."/>
            <person name="He Y."/>
            <person name="Liu Y."/>
            <person name="Wang X."/>
            <person name="Xiang C."/>
            <person name="Varshney R.K."/>
            <person name="Ding H."/>
            <person name="Gao S."/>
            <person name="Zong X."/>
        </authorList>
    </citation>
    <scope>NUCLEOTIDE SEQUENCE [LARGE SCALE GENOMIC DNA]</scope>
    <source>
        <strain evidence="6 7">cv. Zhongwan 6</strain>
    </source>
</reference>
<evidence type="ECO:0000313" key="7">
    <source>
        <dbReference type="Proteomes" id="UP001058974"/>
    </source>
</evidence>
<keyword evidence="2 4" id="KW-0863">Zinc-finger</keyword>
<evidence type="ECO:0000313" key="6">
    <source>
        <dbReference type="EMBL" id="KAI5448329.1"/>
    </source>
</evidence>
<dbReference type="Gramene" id="Psat01G0567000-T1">
    <property type="protein sequence ID" value="KAI5448329.1"/>
    <property type="gene ID" value="KIW84_015670"/>
</dbReference>
<dbReference type="PROSITE" id="PS50808">
    <property type="entry name" value="ZF_BED"/>
    <property type="match status" value="1"/>
</dbReference>
<evidence type="ECO:0000256" key="3">
    <source>
        <dbReference type="ARBA" id="ARBA00022833"/>
    </source>
</evidence>
<feature type="domain" description="BED-type" evidence="5">
    <location>
        <begin position="23"/>
        <end position="75"/>
    </location>
</feature>
<comment type="caution">
    <text evidence="6">The sequence shown here is derived from an EMBL/GenBank/DDBJ whole genome shotgun (WGS) entry which is preliminary data.</text>
</comment>
<protein>
    <recommendedName>
        <fullName evidence="5">BED-type domain-containing protein</fullName>
    </recommendedName>
</protein>
<name>A0A9D5BR98_PEA</name>
<dbReference type="PANTHER" id="PTHR46951">
    <property type="entry name" value="BED-TYPE DOMAIN-CONTAINING PROTEIN"/>
    <property type="match status" value="1"/>
</dbReference>
<dbReference type="InterPro" id="IPR003656">
    <property type="entry name" value="Znf_BED"/>
</dbReference>
<evidence type="ECO:0000256" key="4">
    <source>
        <dbReference type="PROSITE-ProRule" id="PRU00027"/>
    </source>
</evidence>
<dbReference type="GO" id="GO:0003677">
    <property type="term" value="F:DNA binding"/>
    <property type="evidence" value="ECO:0007669"/>
    <property type="project" value="InterPro"/>
</dbReference>
<keyword evidence="7" id="KW-1185">Reference proteome</keyword>
<evidence type="ECO:0000256" key="2">
    <source>
        <dbReference type="ARBA" id="ARBA00022771"/>
    </source>
</evidence>
<evidence type="ECO:0000259" key="5">
    <source>
        <dbReference type="PROSITE" id="PS50808"/>
    </source>
</evidence>
<organism evidence="6 7">
    <name type="scientific">Pisum sativum</name>
    <name type="common">Garden pea</name>
    <name type="synonym">Lathyrus oleraceus</name>
    <dbReference type="NCBI Taxonomy" id="3888"/>
    <lineage>
        <taxon>Eukaryota</taxon>
        <taxon>Viridiplantae</taxon>
        <taxon>Streptophyta</taxon>
        <taxon>Embryophyta</taxon>
        <taxon>Tracheophyta</taxon>
        <taxon>Spermatophyta</taxon>
        <taxon>Magnoliopsida</taxon>
        <taxon>eudicotyledons</taxon>
        <taxon>Gunneridae</taxon>
        <taxon>Pentapetalae</taxon>
        <taxon>rosids</taxon>
        <taxon>fabids</taxon>
        <taxon>Fabales</taxon>
        <taxon>Fabaceae</taxon>
        <taxon>Papilionoideae</taxon>
        <taxon>50 kb inversion clade</taxon>
        <taxon>NPAAA clade</taxon>
        <taxon>Hologalegina</taxon>
        <taxon>IRL clade</taxon>
        <taxon>Fabeae</taxon>
        <taxon>Lathyrus</taxon>
    </lineage>
</organism>
<dbReference type="AlphaFoldDB" id="A0A9D5BR98"/>
<dbReference type="PANTHER" id="PTHR46951:SF2">
    <property type="entry name" value="BED-TYPE DOMAIN-CONTAINING PROTEIN"/>
    <property type="match status" value="1"/>
</dbReference>